<comment type="caution">
    <text evidence="10">The sequence shown here is derived from an EMBL/GenBank/DDBJ whole genome shotgun (WGS) entry which is preliminary data.</text>
</comment>
<dbReference type="PANTHER" id="PTHR47958">
    <property type="entry name" value="ATP-DEPENDENT RNA HELICASE DBP3"/>
    <property type="match status" value="1"/>
</dbReference>
<dbReference type="InterPro" id="IPR014001">
    <property type="entry name" value="Helicase_ATP-bd"/>
</dbReference>
<dbReference type="SUPFAM" id="SSF52540">
    <property type="entry name" value="P-loop containing nucleoside triphosphate hydrolases"/>
    <property type="match status" value="1"/>
</dbReference>
<feature type="domain" description="Helicase ATP-binding" evidence="8">
    <location>
        <begin position="208"/>
        <end position="330"/>
    </location>
</feature>
<evidence type="ECO:0000256" key="2">
    <source>
        <dbReference type="ARBA" id="ARBA00022801"/>
    </source>
</evidence>
<reference evidence="11" key="2">
    <citation type="journal article" date="2018" name="BMC Genomics">
        <title>A manually annotated Actinidia chinensis var. chinensis (kiwifruit) genome highlights the challenges associated with draft genomes and gene prediction in plants.</title>
        <authorList>
            <person name="Pilkington S.M."/>
            <person name="Crowhurst R."/>
            <person name="Hilario E."/>
            <person name="Nardozza S."/>
            <person name="Fraser L."/>
            <person name="Peng Y."/>
            <person name="Gunaseelan K."/>
            <person name="Simpson R."/>
            <person name="Tahir J."/>
            <person name="Deroles S.C."/>
            <person name="Templeton K."/>
            <person name="Luo Z."/>
            <person name="Davy M."/>
            <person name="Cheng C."/>
            <person name="McNeilage M."/>
            <person name="Scaglione D."/>
            <person name="Liu Y."/>
            <person name="Zhang Q."/>
            <person name="Datson P."/>
            <person name="De Silva N."/>
            <person name="Gardiner S.E."/>
            <person name="Bassett H."/>
            <person name="Chagne D."/>
            <person name="McCallum J."/>
            <person name="Dzierzon H."/>
            <person name="Deng C."/>
            <person name="Wang Y.Y."/>
            <person name="Barron L."/>
            <person name="Manako K."/>
            <person name="Bowen J."/>
            <person name="Foster T.M."/>
            <person name="Erridge Z.A."/>
            <person name="Tiffin H."/>
            <person name="Waite C.N."/>
            <person name="Davies K.M."/>
            <person name="Grierson E.P."/>
            <person name="Laing W.A."/>
            <person name="Kirk R."/>
            <person name="Chen X."/>
            <person name="Wood M."/>
            <person name="Montefiori M."/>
            <person name="Brummell D.A."/>
            <person name="Schwinn K.E."/>
            <person name="Catanach A."/>
            <person name="Fullerton C."/>
            <person name="Li D."/>
            <person name="Meiyalaghan S."/>
            <person name="Nieuwenhuizen N."/>
            <person name="Read N."/>
            <person name="Prakash R."/>
            <person name="Hunter D."/>
            <person name="Zhang H."/>
            <person name="McKenzie M."/>
            <person name="Knabel M."/>
            <person name="Harris A."/>
            <person name="Allan A.C."/>
            <person name="Gleave A."/>
            <person name="Chen A."/>
            <person name="Janssen B.J."/>
            <person name="Plunkett B."/>
            <person name="Ampomah-Dwamena C."/>
            <person name="Voogd C."/>
            <person name="Leif D."/>
            <person name="Lafferty D."/>
            <person name="Souleyre E.J.F."/>
            <person name="Varkonyi-Gasic E."/>
            <person name="Gambi F."/>
            <person name="Hanley J."/>
            <person name="Yao J.L."/>
            <person name="Cheung J."/>
            <person name="David K.M."/>
            <person name="Warren B."/>
            <person name="Marsh K."/>
            <person name="Snowden K.C."/>
            <person name="Lin-Wang K."/>
            <person name="Brian L."/>
            <person name="Martinez-Sanchez M."/>
            <person name="Wang M."/>
            <person name="Ileperuma N."/>
            <person name="Macnee N."/>
            <person name="Campin R."/>
            <person name="McAtee P."/>
            <person name="Drummond R.S.M."/>
            <person name="Espley R.V."/>
            <person name="Ireland H.S."/>
            <person name="Wu R."/>
            <person name="Atkinson R.G."/>
            <person name="Karunairetnam S."/>
            <person name="Bulley S."/>
            <person name="Chunkath S."/>
            <person name="Hanley Z."/>
            <person name="Storey R."/>
            <person name="Thrimawithana A.H."/>
            <person name="Thomson S."/>
            <person name="David C."/>
            <person name="Testolin R."/>
            <person name="Huang H."/>
            <person name="Hellens R.P."/>
            <person name="Schaffer R.J."/>
        </authorList>
    </citation>
    <scope>NUCLEOTIDE SEQUENCE [LARGE SCALE GENOMIC DNA]</scope>
    <source>
        <strain evidence="11">cv. Red5</strain>
    </source>
</reference>
<evidence type="ECO:0000256" key="5">
    <source>
        <dbReference type="ARBA" id="ARBA00022884"/>
    </source>
</evidence>
<evidence type="ECO:0000259" key="8">
    <source>
        <dbReference type="PROSITE" id="PS51192"/>
    </source>
</evidence>
<keyword evidence="2" id="KW-0378">Hydrolase</keyword>
<dbReference type="OMA" id="IEMGICH"/>
<feature type="domain" description="DEAD-box RNA helicase Q" evidence="9">
    <location>
        <begin position="179"/>
        <end position="205"/>
    </location>
</feature>
<feature type="non-terminal residue" evidence="10">
    <location>
        <position position="330"/>
    </location>
</feature>
<dbReference type="CDD" id="cd00268">
    <property type="entry name" value="DEADc"/>
    <property type="match status" value="1"/>
</dbReference>
<dbReference type="InParanoid" id="A0A2R6QM99"/>
<dbReference type="Gene3D" id="3.40.50.300">
    <property type="entry name" value="P-loop containing nucleotide triphosphate hydrolases"/>
    <property type="match status" value="1"/>
</dbReference>
<name>A0A2R6QM99_ACTCC</name>
<dbReference type="InterPro" id="IPR014014">
    <property type="entry name" value="RNA_helicase_DEAD_Q_motif"/>
</dbReference>
<keyword evidence="4" id="KW-0067">ATP-binding</keyword>
<accession>A0A2R6QM99</accession>
<dbReference type="STRING" id="1590841.A0A2R6QM99"/>
<evidence type="ECO:0000256" key="7">
    <source>
        <dbReference type="SAM" id="MobiDB-lite"/>
    </source>
</evidence>
<dbReference type="Pfam" id="PF00270">
    <property type="entry name" value="DEAD"/>
    <property type="match status" value="1"/>
</dbReference>
<feature type="compositionally biased region" description="Basic and acidic residues" evidence="7">
    <location>
        <begin position="101"/>
        <end position="117"/>
    </location>
</feature>
<evidence type="ECO:0000256" key="4">
    <source>
        <dbReference type="ARBA" id="ARBA00022840"/>
    </source>
</evidence>
<evidence type="ECO:0000259" key="9">
    <source>
        <dbReference type="PROSITE" id="PS51195"/>
    </source>
</evidence>
<feature type="compositionally biased region" description="Basic residues" evidence="7">
    <location>
        <begin position="47"/>
        <end position="58"/>
    </location>
</feature>
<dbReference type="GO" id="GO:0003723">
    <property type="term" value="F:RNA binding"/>
    <property type="evidence" value="ECO:0007669"/>
    <property type="project" value="UniProtKB-KW"/>
</dbReference>
<gene>
    <name evidence="10" type="ORF">CEY00_Acc15322</name>
</gene>
<proteinExistence type="predicted"/>
<feature type="compositionally biased region" description="Basic residues" evidence="7">
    <location>
        <begin position="91"/>
        <end position="100"/>
    </location>
</feature>
<dbReference type="Proteomes" id="UP000241394">
    <property type="component" value="Chromosome LG14"/>
</dbReference>
<evidence type="ECO:0000256" key="6">
    <source>
        <dbReference type="PROSITE-ProRule" id="PRU00552"/>
    </source>
</evidence>
<keyword evidence="11" id="KW-1185">Reference proteome</keyword>
<feature type="region of interest" description="Disordered" evidence="7">
    <location>
        <begin position="1"/>
        <end position="143"/>
    </location>
</feature>
<keyword evidence="1" id="KW-0547">Nucleotide-binding</keyword>
<feature type="compositionally biased region" description="Basic and acidic residues" evidence="7">
    <location>
        <begin position="7"/>
        <end position="37"/>
    </location>
</feature>
<reference evidence="10 11" key="1">
    <citation type="submission" date="2017-07" db="EMBL/GenBank/DDBJ databases">
        <title>An improved, manually edited Actinidia chinensis var. chinensis (kiwifruit) genome highlights the challenges associated with draft genomes and gene prediction in plants.</title>
        <authorList>
            <person name="Pilkington S."/>
            <person name="Crowhurst R."/>
            <person name="Hilario E."/>
            <person name="Nardozza S."/>
            <person name="Fraser L."/>
            <person name="Peng Y."/>
            <person name="Gunaseelan K."/>
            <person name="Simpson R."/>
            <person name="Tahir J."/>
            <person name="Deroles S."/>
            <person name="Templeton K."/>
            <person name="Luo Z."/>
            <person name="Davy M."/>
            <person name="Cheng C."/>
            <person name="Mcneilage M."/>
            <person name="Scaglione D."/>
            <person name="Liu Y."/>
            <person name="Zhang Q."/>
            <person name="Datson P."/>
            <person name="De Silva N."/>
            <person name="Gardiner S."/>
            <person name="Bassett H."/>
            <person name="Chagne D."/>
            <person name="Mccallum J."/>
            <person name="Dzierzon H."/>
            <person name="Deng C."/>
            <person name="Wang Y.-Y."/>
            <person name="Barron N."/>
            <person name="Manako K."/>
            <person name="Bowen J."/>
            <person name="Foster T."/>
            <person name="Erridge Z."/>
            <person name="Tiffin H."/>
            <person name="Waite C."/>
            <person name="Davies K."/>
            <person name="Grierson E."/>
            <person name="Laing W."/>
            <person name="Kirk R."/>
            <person name="Chen X."/>
            <person name="Wood M."/>
            <person name="Montefiori M."/>
            <person name="Brummell D."/>
            <person name="Schwinn K."/>
            <person name="Catanach A."/>
            <person name="Fullerton C."/>
            <person name="Li D."/>
            <person name="Meiyalaghan S."/>
            <person name="Nieuwenhuizen N."/>
            <person name="Read N."/>
            <person name="Prakash R."/>
            <person name="Hunter D."/>
            <person name="Zhang H."/>
            <person name="Mckenzie M."/>
            <person name="Knabel M."/>
            <person name="Harris A."/>
            <person name="Allan A."/>
            <person name="Chen A."/>
            <person name="Janssen B."/>
            <person name="Plunkett B."/>
            <person name="Dwamena C."/>
            <person name="Voogd C."/>
            <person name="Leif D."/>
            <person name="Lafferty D."/>
            <person name="Souleyre E."/>
            <person name="Varkonyi-Gasic E."/>
            <person name="Gambi F."/>
            <person name="Hanley J."/>
            <person name="Yao J.-L."/>
            <person name="Cheung J."/>
            <person name="David K."/>
            <person name="Warren B."/>
            <person name="Marsh K."/>
            <person name="Snowden K."/>
            <person name="Lin-Wang K."/>
            <person name="Brian L."/>
            <person name="Martinez-Sanchez M."/>
            <person name="Wang M."/>
            <person name="Ileperuma N."/>
            <person name="Macnee N."/>
            <person name="Campin R."/>
            <person name="Mcatee P."/>
            <person name="Drummond R."/>
            <person name="Espley R."/>
            <person name="Ireland H."/>
            <person name="Wu R."/>
            <person name="Atkinson R."/>
            <person name="Karunairetnam S."/>
            <person name="Bulley S."/>
            <person name="Chunkath S."/>
            <person name="Hanley Z."/>
            <person name="Storey R."/>
            <person name="Thrimawithana A."/>
            <person name="Thomson S."/>
            <person name="David C."/>
            <person name="Testolin R."/>
        </authorList>
    </citation>
    <scope>NUCLEOTIDE SEQUENCE [LARGE SCALE GENOMIC DNA]</scope>
    <source>
        <strain evidence="11">cv. Red5</strain>
        <tissue evidence="10">Young leaf</tissue>
    </source>
</reference>
<organism evidence="10 11">
    <name type="scientific">Actinidia chinensis var. chinensis</name>
    <name type="common">Chinese soft-hair kiwi</name>
    <dbReference type="NCBI Taxonomy" id="1590841"/>
    <lineage>
        <taxon>Eukaryota</taxon>
        <taxon>Viridiplantae</taxon>
        <taxon>Streptophyta</taxon>
        <taxon>Embryophyta</taxon>
        <taxon>Tracheophyta</taxon>
        <taxon>Spermatophyta</taxon>
        <taxon>Magnoliopsida</taxon>
        <taxon>eudicotyledons</taxon>
        <taxon>Gunneridae</taxon>
        <taxon>Pentapetalae</taxon>
        <taxon>asterids</taxon>
        <taxon>Ericales</taxon>
        <taxon>Actinidiaceae</taxon>
        <taxon>Actinidia</taxon>
    </lineage>
</organism>
<evidence type="ECO:0000313" key="10">
    <source>
        <dbReference type="EMBL" id="PSS11049.1"/>
    </source>
</evidence>
<dbReference type="PROSITE" id="PS51192">
    <property type="entry name" value="HELICASE_ATP_BIND_1"/>
    <property type="match status" value="1"/>
</dbReference>
<dbReference type="OrthoDB" id="1936911at2759"/>
<dbReference type="GO" id="GO:0005524">
    <property type="term" value="F:ATP binding"/>
    <property type="evidence" value="ECO:0007669"/>
    <property type="project" value="UniProtKB-KW"/>
</dbReference>
<protein>
    <submittedName>
        <fullName evidence="10">DEAD-box ATP-dependent RNA helicase</fullName>
    </submittedName>
</protein>
<dbReference type="InterPro" id="IPR027417">
    <property type="entry name" value="P-loop_NTPase"/>
</dbReference>
<dbReference type="GO" id="GO:0003724">
    <property type="term" value="F:RNA helicase activity"/>
    <property type="evidence" value="ECO:0007669"/>
    <property type="project" value="InterPro"/>
</dbReference>
<dbReference type="SMART" id="SM00487">
    <property type="entry name" value="DEXDc"/>
    <property type="match status" value="1"/>
</dbReference>
<evidence type="ECO:0000256" key="1">
    <source>
        <dbReference type="ARBA" id="ARBA00022741"/>
    </source>
</evidence>
<dbReference type="AlphaFoldDB" id="A0A2R6QM99"/>
<keyword evidence="3 10" id="KW-0347">Helicase</keyword>
<dbReference type="EMBL" id="NKQK01000014">
    <property type="protein sequence ID" value="PSS11049.1"/>
    <property type="molecule type" value="Genomic_DNA"/>
</dbReference>
<dbReference type="InterPro" id="IPR044742">
    <property type="entry name" value="DEAD/DEAH_RhlB"/>
</dbReference>
<feature type="short sequence motif" description="Q motif" evidence="6">
    <location>
        <begin position="179"/>
        <end position="205"/>
    </location>
</feature>
<keyword evidence="5" id="KW-0694">RNA-binding</keyword>
<dbReference type="InterPro" id="IPR011545">
    <property type="entry name" value="DEAD/DEAH_box_helicase_dom"/>
</dbReference>
<dbReference type="Gramene" id="PSS11049">
    <property type="protein sequence ID" value="PSS11049"/>
    <property type="gene ID" value="CEY00_Acc15322"/>
</dbReference>
<evidence type="ECO:0000313" key="11">
    <source>
        <dbReference type="Proteomes" id="UP000241394"/>
    </source>
</evidence>
<dbReference type="PROSITE" id="PS51195">
    <property type="entry name" value="Q_MOTIF"/>
    <property type="match status" value="1"/>
</dbReference>
<sequence>MGRKHEKIALEVTDNHEIEAKKNKNRAEARHNRKIEEAEPEVVVQVKKGKKKKKKEKREKREEPQNNGLVLDCDEGGELLNGSDEASEKNQKKKKKHKREKEKEFLDNGSDCAKEGETLNGKKKKQKKETDVGSFSNGSSQECDGKNKYEAVVEKERQSHGGVVVSGKNIKESKYAELKSFAESGLPKEVLKCCENFDKPSPIQSHSWPFLLNGRDFIGIAATGSGKTLAFGIPSIMHVLQKRKNKTLKKVNPLCLVLSPTRELAQQISDVLCDAGKPCGLQSVCIYGGASKGPQISALKSGVDIVIGTPGRLKDLIEMGICHLKEVSFV</sequence>
<feature type="compositionally biased region" description="Polar residues" evidence="7">
    <location>
        <begin position="133"/>
        <end position="142"/>
    </location>
</feature>
<dbReference type="GO" id="GO:0016787">
    <property type="term" value="F:hydrolase activity"/>
    <property type="evidence" value="ECO:0007669"/>
    <property type="project" value="UniProtKB-KW"/>
</dbReference>
<evidence type="ECO:0000256" key="3">
    <source>
        <dbReference type="ARBA" id="ARBA00022806"/>
    </source>
</evidence>